<sequence>MVARLTLPRVLLLPAFCAGLAGAAWAQQAEPGLHLRASETLMRDDNLFRLPDNANVKASTGKDSASENIGVTTLGLSYNKAYSLQRIELDLSLVDYRYQNFDYLSFTARNYAAAWRWSVTPRLHGSLSANRQETLNSFSDNQDNTVRTRRNLRTDTSTGFDALYELSGAWRLLGGVSQRKQVNEQALLADSDYNVRSANVGARYDYPSGSSLSYRATASNGRYLNRSLGATNLVDDRYDQTESELRLRWVISGKLTANANVGYVQRSHPHVAQRDFSGTQAGASLNWSLSGKTSLTADISRRLGAYQTSYANYSQTDKLSVGPSWQISPKTALSLRYDLSHIEYLDAPTGASAISRQDTVRDTTLSLAWQPTQSATLNASFTNATRTSTLPGIDYRSQMASFSANYSF</sequence>
<evidence type="ECO:0000313" key="3">
    <source>
        <dbReference type="Proteomes" id="UP000190750"/>
    </source>
</evidence>
<proteinExistence type="predicted"/>
<reference evidence="2 3" key="1">
    <citation type="submission" date="2017-01" db="EMBL/GenBank/DDBJ databases">
        <title>Genome sequencing of Rhodoferax fermentans JCM 7819.</title>
        <authorList>
            <person name="Kim Y.J."/>
            <person name="Farh M.E.-A."/>
            <person name="Yang D.-C."/>
        </authorList>
    </citation>
    <scope>NUCLEOTIDE SEQUENCE [LARGE SCALE GENOMIC DNA]</scope>
    <source>
        <strain evidence="2 3">JCM 7819</strain>
    </source>
</reference>
<dbReference type="OrthoDB" id="7054961at2"/>
<dbReference type="NCBIfam" id="TIGR03014">
    <property type="entry name" value="EpsL"/>
    <property type="match status" value="1"/>
</dbReference>
<evidence type="ECO:0000313" key="2">
    <source>
        <dbReference type="EMBL" id="OOV07737.1"/>
    </source>
</evidence>
<evidence type="ECO:0008006" key="4">
    <source>
        <dbReference type="Google" id="ProtNLM"/>
    </source>
</evidence>
<name>A0A1T1AUJ6_RHOFE</name>
<dbReference type="EMBL" id="MTJN01000002">
    <property type="protein sequence ID" value="OOV07737.1"/>
    <property type="molecule type" value="Genomic_DNA"/>
</dbReference>
<organism evidence="2 3">
    <name type="scientific">Rhodoferax fermentans</name>
    <dbReference type="NCBI Taxonomy" id="28066"/>
    <lineage>
        <taxon>Bacteria</taxon>
        <taxon>Pseudomonadati</taxon>
        <taxon>Pseudomonadota</taxon>
        <taxon>Betaproteobacteria</taxon>
        <taxon>Burkholderiales</taxon>
        <taxon>Comamonadaceae</taxon>
        <taxon>Rhodoferax</taxon>
    </lineage>
</organism>
<dbReference type="SUPFAM" id="SSF56935">
    <property type="entry name" value="Porins"/>
    <property type="match status" value="1"/>
</dbReference>
<dbReference type="Proteomes" id="UP000190750">
    <property type="component" value="Unassembled WGS sequence"/>
</dbReference>
<feature type="signal peptide" evidence="1">
    <location>
        <begin position="1"/>
        <end position="26"/>
    </location>
</feature>
<feature type="chain" id="PRO_5012142602" description="Exosortase B-associated extracellular polysaccharide biosynthesis transporter EpsL" evidence="1">
    <location>
        <begin position="27"/>
        <end position="408"/>
    </location>
</feature>
<dbReference type="RefSeq" id="WP_078365586.1">
    <property type="nucleotide sequence ID" value="NZ_MTJN01000002.1"/>
</dbReference>
<accession>A0A1T1AUJ6</accession>
<protein>
    <recommendedName>
        <fullName evidence="4">Exosortase B-associated extracellular polysaccharide biosynthesis transporter EpsL</fullName>
    </recommendedName>
</protein>
<dbReference type="InterPro" id="IPR017465">
    <property type="entry name" value="EpsL_proteobac"/>
</dbReference>
<dbReference type="STRING" id="28066.RF819_14315"/>
<dbReference type="Pfam" id="PF10082">
    <property type="entry name" value="BBP2_2"/>
    <property type="match status" value="1"/>
</dbReference>
<keyword evidence="3" id="KW-1185">Reference proteome</keyword>
<dbReference type="AlphaFoldDB" id="A0A1T1AUJ6"/>
<keyword evidence="1" id="KW-0732">Signal</keyword>
<dbReference type="InterPro" id="IPR018759">
    <property type="entry name" value="BBP2_2"/>
</dbReference>
<gene>
    <name evidence="2" type="ORF">RF819_14315</name>
</gene>
<comment type="caution">
    <text evidence="2">The sequence shown here is derived from an EMBL/GenBank/DDBJ whole genome shotgun (WGS) entry which is preliminary data.</text>
</comment>
<evidence type="ECO:0000256" key="1">
    <source>
        <dbReference type="SAM" id="SignalP"/>
    </source>
</evidence>